<keyword evidence="3" id="KW-0645">Protease</keyword>
<name>A0ABW6D063_9BACT</name>
<accession>A0ABW6D063</accession>
<reference evidence="3 4" key="1">
    <citation type="submission" date="2024-03" db="EMBL/GenBank/DDBJ databases">
        <title>Aquirufa genome sequencing.</title>
        <authorList>
            <person name="Pitt A."/>
            <person name="Hahn M.W."/>
        </authorList>
    </citation>
    <scope>NUCLEOTIDE SEQUENCE [LARGE SCALE GENOMIC DNA]</scope>
    <source>
        <strain evidence="3 4">PLAD-142S6K</strain>
    </source>
</reference>
<dbReference type="InterPro" id="IPR000667">
    <property type="entry name" value="Peptidase_S13"/>
</dbReference>
<comment type="similarity">
    <text evidence="1">Belongs to the peptidase S13 family.</text>
</comment>
<dbReference type="EC" id="3.4.16.4" evidence="3"/>
<keyword evidence="2 3" id="KW-0378">Hydrolase</keyword>
<dbReference type="EMBL" id="JBBKYA010000004">
    <property type="protein sequence ID" value="MFD3276409.1"/>
    <property type="molecule type" value="Genomic_DNA"/>
</dbReference>
<dbReference type="GO" id="GO:0009002">
    <property type="term" value="F:serine-type D-Ala-D-Ala carboxypeptidase activity"/>
    <property type="evidence" value="ECO:0007669"/>
    <property type="project" value="UniProtKB-EC"/>
</dbReference>
<dbReference type="RefSeq" id="WP_377976855.1">
    <property type="nucleotide sequence ID" value="NZ_JBBKYA010000004.1"/>
</dbReference>
<dbReference type="Proteomes" id="UP001598114">
    <property type="component" value="Unassembled WGS sequence"/>
</dbReference>
<comment type="caution">
    <text evidence="3">The sequence shown here is derived from an EMBL/GenBank/DDBJ whole genome shotgun (WGS) entry which is preliminary data.</text>
</comment>
<evidence type="ECO:0000256" key="2">
    <source>
        <dbReference type="ARBA" id="ARBA00022801"/>
    </source>
</evidence>
<evidence type="ECO:0000256" key="1">
    <source>
        <dbReference type="ARBA" id="ARBA00006096"/>
    </source>
</evidence>
<dbReference type="Gene3D" id="3.40.710.10">
    <property type="entry name" value="DD-peptidase/beta-lactamase superfamily"/>
    <property type="match status" value="2"/>
</dbReference>
<keyword evidence="4" id="KW-1185">Reference proteome</keyword>
<gene>
    <name evidence="3" type="ORF">SKC38_09245</name>
</gene>
<sequence length="415" mass="46881">MKLLAYLSLVGIIATSCTSSRIKKAFKLGHLDEQASGILIQELESGKVVFQHHADQYFMPASNAKLLTFLQANRVLKDSIPSYRYLETADTLYFWGTGDPSLLHPNIHGDALLKKLEASNKVLVLADSDEHVRPLGSGWAWDDYSDDYSAEISSIPMYNNQVRITQKSGVKTVSPAYFASNVSLGKSLFAKRAYHANQFEVPSIKNDFIEVMPFITSARQTADLLSYEINKPIYLQPKKFDERSRLAYAGKVDSLFVPMLHDSDNQIAEQMLYLIAAQKNWVGPTNKIIEKLTKEDSLLKPIKWVDGSGLSRYNLMRPKDLVHILSKLKEEVAEERLFKLLPESGSTGTIRRMVLDDTRSRFYAKSGSFGNTYNLSGFYRDAKGKLYVFSIMTNLANHGNVNTRMNILWILNALR</sequence>
<dbReference type="InterPro" id="IPR012338">
    <property type="entry name" value="Beta-lactam/transpept-like"/>
</dbReference>
<keyword evidence="3" id="KW-0121">Carboxypeptidase</keyword>
<dbReference type="SUPFAM" id="SSF56601">
    <property type="entry name" value="beta-lactamase/transpeptidase-like"/>
    <property type="match status" value="1"/>
</dbReference>
<dbReference type="Pfam" id="PF02113">
    <property type="entry name" value="Peptidase_S13"/>
    <property type="match status" value="2"/>
</dbReference>
<protein>
    <submittedName>
        <fullName evidence="3">D-alanyl-D-alanine carboxypeptidase</fullName>
        <ecNumber evidence="3">3.4.16.4</ecNumber>
    </submittedName>
</protein>
<dbReference type="PRINTS" id="PR00922">
    <property type="entry name" value="DADACBPTASE3"/>
</dbReference>
<dbReference type="PROSITE" id="PS51257">
    <property type="entry name" value="PROKAR_LIPOPROTEIN"/>
    <property type="match status" value="1"/>
</dbReference>
<organism evidence="3 4">
    <name type="scientific">Aquirufa echingensis</name>
    <dbReference type="NCBI Taxonomy" id="3096516"/>
    <lineage>
        <taxon>Bacteria</taxon>
        <taxon>Pseudomonadati</taxon>
        <taxon>Bacteroidota</taxon>
        <taxon>Cytophagia</taxon>
        <taxon>Cytophagales</taxon>
        <taxon>Flectobacillaceae</taxon>
        <taxon>Aquirufa</taxon>
    </lineage>
</organism>
<proteinExistence type="inferred from homology"/>
<evidence type="ECO:0000313" key="3">
    <source>
        <dbReference type="EMBL" id="MFD3276409.1"/>
    </source>
</evidence>
<dbReference type="PANTHER" id="PTHR30023:SF0">
    <property type="entry name" value="PENICILLIN-SENSITIVE CARBOXYPEPTIDASE A"/>
    <property type="match status" value="1"/>
</dbReference>
<dbReference type="PANTHER" id="PTHR30023">
    <property type="entry name" value="D-ALANYL-D-ALANINE CARBOXYPEPTIDASE"/>
    <property type="match status" value="1"/>
</dbReference>
<evidence type="ECO:0000313" key="4">
    <source>
        <dbReference type="Proteomes" id="UP001598114"/>
    </source>
</evidence>